<comment type="caution">
    <text evidence="2">The sequence shown here is derived from an EMBL/GenBank/DDBJ whole genome shotgun (WGS) entry which is preliminary data.</text>
</comment>
<dbReference type="EMBL" id="JAPRAT010000003">
    <property type="protein sequence ID" value="MCZ0702044.1"/>
    <property type="molecule type" value="Genomic_DNA"/>
</dbReference>
<feature type="compositionally biased region" description="Low complexity" evidence="1">
    <location>
        <begin position="48"/>
        <end position="57"/>
    </location>
</feature>
<name>A0A9J6R9T1_9BACI</name>
<evidence type="ECO:0008006" key="4">
    <source>
        <dbReference type="Google" id="ProtNLM"/>
    </source>
</evidence>
<dbReference type="AlphaFoldDB" id="A0A9J6R9T1"/>
<proteinExistence type="predicted"/>
<evidence type="ECO:0000313" key="2">
    <source>
        <dbReference type="EMBL" id="MCZ0702044.1"/>
    </source>
</evidence>
<gene>
    <name evidence="2" type="ORF">OWO01_02320</name>
</gene>
<evidence type="ECO:0000313" key="3">
    <source>
        <dbReference type="Proteomes" id="UP001084197"/>
    </source>
</evidence>
<evidence type="ECO:0000256" key="1">
    <source>
        <dbReference type="SAM" id="MobiDB-lite"/>
    </source>
</evidence>
<protein>
    <recommendedName>
        <fullName evidence="4">YfhD family protein</fullName>
    </recommendedName>
</protein>
<feature type="region of interest" description="Disordered" evidence="1">
    <location>
        <begin position="1"/>
        <end position="57"/>
    </location>
</feature>
<accession>A0A9J6R9T1</accession>
<sequence>MAKQRANNDRNARRNGPERGVNENAQVQYEFADETLSATENNKEEANNNDNNGCRDE</sequence>
<keyword evidence="3" id="KW-1185">Reference proteome</keyword>
<organism evidence="2 3">
    <name type="scientific">Natronobacillus azotifigens</name>
    <dbReference type="NCBI Taxonomy" id="472978"/>
    <lineage>
        <taxon>Bacteria</taxon>
        <taxon>Bacillati</taxon>
        <taxon>Bacillota</taxon>
        <taxon>Bacilli</taxon>
        <taxon>Bacillales</taxon>
        <taxon>Bacillaceae</taxon>
        <taxon>Natronobacillus</taxon>
    </lineage>
</organism>
<dbReference type="RefSeq" id="WP_268778814.1">
    <property type="nucleotide sequence ID" value="NZ_JAPRAT010000003.1"/>
</dbReference>
<feature type="compositionally biased region" description="Basic and acidic residues" evidence="1">
    <location>
        <begin position="1"/>
        <end position="21"/>
    </location>
</feature>
<dbReference type="Proteomes" id="UP001084197">
    <property type="component" value="Unassembled WGS sequence"/>
</dbReference>
<reference evidence="2" key="1">
    <citation type="submission" date="2022-11" db="EMBL/GenBank/DDBJ databases">
        <title>WGS of Natronobacillus azotifigens 24KS-1, an anaerobic diazotrophic haloalkaliphile from soda-rich habitats.</title>
        <authorList>
            <person name="Sorokin D.Y."/>
            <person name="Merkel A.Y."/>
        </authorList>
    </citation>
    <scope>NUCLEOTIDE SEQUENCE</scope>
    <source>
        <strain evidence="2">24KS-1</strain>
    </source>
</reference>